<evidence type="ECO:0000313" key="2">
    <source>
        <dbReference type="Proteomes" id="UP001367508"/>
    </source>
</evidence>
<organism evidence="1 2">
    <name type="scientific">Canavalia gladiata</name>
    <name type="common">Sword bean</name>
    <name type="synonym">Dolichos gladiatus</name>
    <dbReference type="NCBI Taxonomy" id="3824"/>
    <lineage>
        <taxon>Eukaryota</taxon>
        <taxon>Viridiplantae</taxon>
        <taxon>Streptophyta</taxon>
        <taxon>Embryophyta</taxon>
        <taxon>Tracheophyta</taxon>
        <taxon>Spermatophyta</taxon>
        <taxon>Magnoliopsida</taxon>
        <taxon>eudicotyledons</taxon>
        <taxon>Gunneridae</taxon>
        <taxon>Pentapetalae</taxon>
        <taxon>rosids</taxon>
        <taxon>fabids</taxon>
        <taxon>Fabales</taxon>
        <taxon>Fabaceae</taxon>
        <taxon>Papilionoideae</taxon>
        <taxon>50 kb inversion clade</taxon>
        <taxon>NPAAA clade</taxon>
        <taxon>indigoferoid/millettioid clade</taxon>
        <taxon>Phaseoleae</taxon>
        <taxon>Canavalia</taxon>
    </lineage>
</organism>
<dbReference type="Proteomes" id="UP001367508">
    <property type="component" value="Unassembled WGS sequence"/>
</dbReference>
<gene>
    <name evidence="1" type="ORF">VNO77_27425</name>
</gene>
<name>A0AAN9KX89_CANGL</name>
<proteinExistence type="predicted"/>
<evidence type="ECO:0000313" key="1">
    <source>
        <dbReference type="EMBL" id="KAK7323923.1"/>
    </source>
</evidence>
<comment type="caution">
    <text evidence="1">The sequence shown here is derived from an EMBL/GenBank/DDBJ whole genome shotgun (WGS) entry which is preliminary data.</text>
</comment>
<dbReference type="EMBL" id="JAYMYQ010000006">
    <property type="protein sequence ID" value="KAK7323923.1"/>
    <property type="molecule type" value="Genomic_DNA"/>
</dbReference>
<reference evidence="1 2" key="1">
    <citation type="submission" date="2024-01" db="EMBL/GenBank/DDBJ databases">
        <title>The genomes of 5 underutilized Papilionoideae crops provide insights into root nodulation and disease resistanc.</title>
        <authorList>
            <person name="Jiang F."/>
        </authorList>
    </citation>
    <scope>NUCLEOTIDE SEQUENCE [LARGE SCALE GENOMIC DNA]</scope>
    <source>
        <strain evidence="1">LVBAO_FW01</strain>
        <tissue evidence="1">Leaves</tissue>
    </source>
</reference>
<dbReference type="AlphaFoldDB" id="A0AAN9KX89"/>
<sequence>MKESMTQYLELFLSGVTPTRFQLNQRLFAKMNAEEMTSLVHPFDNEELGMSCAWVRRKEDWGERHRDIQPRNAGEVTVEGDNREEYMVGKDFVFNISWARLKALDIGKELTLVTRYPSLCKVYLKLLNMEMDPEILVKEGVDRYCNHLWTWHCKPFNWEGEMIEQFGNALNEA</sequence>
<accession>A0AAN9KX89</accession>
<keyword evidence="2" id="KW-1185">Reference proteome</keyword>
<protein>
    <submittedName>
        <fullName evidence="1">Uncharacterized protein</fullName>
    </submittedName>
</protein>